<dbReference type="SUPFAM" id="SSF55455">
    <property type="entry name" value="SRF-like"/>
    <property type="match status" value="1"/>
</dbReference>
<dbReference type="CDD" id="cd00266">
    <property type="entry name" value="MADS_SRF_like"/>
    <property type="match status" value="1"/>
</dbReference>
<keyword evidence="4" id="KW-0804">Transcription</keyword>
<dbReference type="Proteomes" id="UP000694864">
    <property type="component" value="Chromosome 7"/>
</dbReference>
<dbReference type="InterPro" id="IPR033897">
    <property type="entry name" value="SRF-like_MADS-box"/>
</dbReference>
<evidence type="ECO:0000256" key="5">
    <source>
        <dbReference type="ARBA" id="ARBA00023242"/>
    </source>
</evidence>
<reference evidence="8" key="2">
    <citation type="submission" date="2025-08" db="UniProtKB">
        <authorList>
            <consortium name="RefSeq"/>
        </authorList>
    </citation>
    <scope>IDENTIFICATION</scope>
    <source>
        <tissue evidence="8">Leaf</tissue>
    </source>
</reference>
<keyword evidence="5" id="KW-0539">Nucleus</keyword>
<sequence>MAKKKLNLNFISNKVIRKRTFNRRKEGLKKKLNDLKTLCNVDVCAVIYNPFNSTRDVWPSESGVNSVIERALIMKEKKCEVLNHEEFLNQFIEKVKIYENKLVEDNKETRLKEVMFRCLGGNMKDFKMNDKDRSDLCEFIDGYLKNLYHHKKVNLNQPNYEIGETSSMQMARTATTANMATDAVYVDMAPTDVSPFMAPPTMAEVSSSFLNAPFLNTPQPTNELQFIVSPNQTPGDMNSLSMTLLNHVADHVDFQISDNNQEVYIPSVDQDEIHYPNQTYDGNQQGFIEEMIKYAEETNFPWIVDNPNKF</sequence>
<evidence type="ECO:0000259" key="6">
    <source>
        <dbReference type="PROSITE" id="PS50066"/>
    </source>
</evidence>
<comment type="subcellular location">
    <subcellularLocation>
        <location evidence="1">Nucleus</location>
    </subcellularLocation>
</comment>
<evidence type="ECO:0000313" key="7">
    <source>
        <dbReference type="Proteomes" id="UP000694864"/>
    </source>
</evidence>
<evidence type="ECO:0000256" key="1">
    <source>
        <dbReference type="ARBA" id="ARBA00004123"/>
    </source>
</evidence>
<proteinExistence type="predicted"/>
<dbReference type="PROSITE" id="PS50066">
    <property type="entry name" value="MADS_BOX_2"/>
    <property type="match status" value="1"/>
</dbReference>
<dbReference type="InterPro" id="IPR036879">
    <property type="entry name" value="TF_MADSbox_sf"/>
</dbReference>
<evidence type="ECO:0000256" key="2">
    <source>
        <dbReference type="ARBA" id="ARBA00023015"/>
    </source>
</evidence>
<reference evidence="7" key="1">
    <citation type="journal article" date="2014" name="Nat. Commun.">
        <title>The emerging biofuel crop Camelina sativa retains a highly undifferentiated hexaploid genome structure.</title>
        <authorList>
            <person name="Kagale S."/>
            <person name="Koh C."/>
            <person name="Nixon J."/>
            <person name="Bollina V."/>
            <person name="Clarke W.E."/>
            <person name="Tuteja R."/>
            <person name="Spillane C."/>
            <person name="Robinson S.J."/>
            <person name="Links M.G."/>
            <person name="Clarke C."/>
            <person name="Higgins E.E."/>
            <person name="Huebert T."/>
            <person name="Sharpe A.G."/>
            <person name="Parkin I.A."/>
        </authorList>
    </citation>
    <scope>NUCLEOTIDE SEQUENCE [LARGE SCALE GENOMIC DNA]</scope>
    <source>
        <strain evidence="7">cv. DH55</strain>
    </source>
</reference>
<keyword evidence="2" id="KW-0805">Transcription regulation</keyword>
<keyword evidence="7" id="KW-1185">Reference proteome</keyword>
<dbReference type="SMART" id="SM00432">
    <property type="entry name" value="MADS"/>
    <property type="match status" value="1"/>
</dbReference>
<name>A0ABM0SQ47_CAMSA</name>
<feature type="domain" description="MADS-box" evidence="6">
    <location>
        <begin position="1"/>
        <end position="49"/>
    </location>
</feature>
<dbReference type="GeneID" id="104700652"/>
<protein>
    <submittedName>
        <fullName evidence="8">Agamous-like MADS-box protein AGL80</fullName>
    </submittedName>
</protein>
<evidence type="ECO:0000256" key="4">
    <source>
        <dbReference type="ARBA" id="ARBA00023163"/>
    </source>
</evidence>
<dbReference type="RefSeq" id="XP_010414491.2">
    <property type="nucleotide sequence ID" value="XM_010416189.2"/>
</dbReference>
<dbReference type="InterPro" id="IPR002100">
    <property type="entry name" value="TF_MADSbox"/>
</dbReference>
<evidence type="ECO:0000256" key="3">
    <source>
        <dbReference type="ARBA" id="ARBA00023125"/>
    </source>
</evidence>
<gene>
    <name evidence="8" type="primary">LOC104700652</name>
</gene>
<dbReference type="PRINTS" id="PR00404">
    <property type="entry name" value="MADSDOMAIN"/>
</dbReference>
<organism evidence="7 8">
    <name type="scientific">Camelina sativa</name>
    <name type="common">False flax</name>
    <name type="synonym">Myagrum sativum</name>
    <dbReference type="NCBI Taxonomy" id="90675"/>
    <lineage>
        <taxon>Eukaryota</taxon>
        <taxon>Viridiplantae</taxon>
        <taxon>Streptophyta</taxon>
        <taxon>Embryophyta</taxon>
        <taxon>Tracheophyta</taxon>
        <taxon>Spermatophyta</taxon>
        <taxon>Magnoliopsida</taxon>
        <taxon>eudicotyledons</taxon>
        <taxon>Gunneridae</taxon>
        <taxon>Pentapetalae</taxon>
        <taxon>rosids</taxon>
        <taxon>malvids</taxon>
        <taxon>Brassicales</taxon>
        <taxon>Brassicaceae</taxon>
        <taxon>Camelineae</taxon>
        <taxon>Camelina</taxon>
    </lineage>
</organism>
<accession>A0ABM0SQ47</accession>
<dbReference type="Pfam" id="PF00319">
    <property type="entry name" value="SRF-TF"/>
    <property type="match status" value="1"/>
</dbReference>
<dbReference type="Gene3D" id="3.40.1810.10">
    <property type="entry name" value="Transcription factor, MADS-box"/>
    <property type="match status" value="1"/>
</dbReference>
<keyword evidence="3" id="KW-0238">DNA-binding</keyword>
<evidence type="ECO:0000313" key="8">
    <source>
        <dbReference type="RefSeq" id="XP_010414491.2"/>
    </source>
</evidence>